<evidence type="ECO:0000259" key="3">
    <source>
        <dbReference type="Pfam" id="PF15456"/>
    </source>
</evidence>
<feature type="region of interest" description="Disordered" evidence="2">
    <location>
        <begin position="191"/>
        <end position="379"/>
    </location>
</feature>
<feature type="region of interest" description="Disordered" evidence="2">
    <location>
        <begin position="1"/>
        <end position="58"/>
    </location>
</feature>
<feature type="compositionally biased region" description="Basic residues" evidence="2">
    <location>
        <begin position="351"/>
        <end position="360"/>
    </location>
</feature>
<feature type="compositionally biased region" description="Basic residues" evidence="2">
    <location>
        <begin position="1"/>
        <end position="13"/>
    </location>
</feature>
<evidence type="ECO:0000313" key="4">
    <source>
        <dbReference type="EMBL" id="KAF9737875.1"/>
    </source>
</evidence>
<protein>
    <recommendedName>
        <fullName evidence="3">Up-regulated during septation protein 1 domain-containing protein</fullName>
    </recommendedName>
</protein>
<evidence type="ECO:0000256" key="2">
    <source>
        <dbReference type="SAM" id="MobiDB-lite"/>
    </source>
</evidence>
<dbReference type="Pfam" id="PF15456">
    <property type="entry name" value="Uds1"/>
    <property type="match status" value="1"/>
</dbReference>
<feature type="compositionally biased region" description="Polar residues" evidence="2">
    <location>
        <begin position="254"/>
        <end position="275"/>
    </location>
</feature>
<dbReference type="Proteomes" id="UP000756921">
    <property type="component" value="Unassembled WGS sequence"/>
</dbReference>
<keyword evidence="5" id="KW-1185">Reference proteome</keyword>
<evidence type="ECO:0000313" key="5">
    <source>
        <dbReference type="Proteomes" id="UP000756921"/>
    </source>
</evidence>
<dbReference type="AlphaFoldDB" id="A0A9P6KT38"/>
<feature type="compositionally biased region" description="Polar residues" evidence="2">
    <location>
        <begin position="332"/>
        <end position="344"/>
    </location>
</feature>
<evidence type="ECO:0000256" key="1">
    <source>
        <dbReference type="SAM" id="Coils"/>
    </source>
</evidence>
<keyword evidence="1" id="KW-0175">Coiled coil</keyword>
<dbReference type="EMBL" id="WJXW01000003">
    <property type="protein sequence ID" value="KAF9737875.1"/>
    <property type="molecule type" value="Genomic_DNA"/>
</dbReference>
<proteinExistence type="predicted"/>
<feature type="compositionally biased region" description="Polar residues" evidence="2">
    <location>
        <begin position="34"/>
        <end position="44"/>
    </location>
</feature>
<gene>
    <name evidence="4" type="ORF">PMIN01_03158</name>
</gene>
<feature type="coiled-coil region" evidence="1">
    <location>
        <begin position="495"/>
        <end position="529"/>
    </location>
</feature>
<organism evidence="4 5">
    <name type="scientific">Paraphaeosphaeria minitans</name>
    <dbReference type="NCBI Taxonomy" id="565426"/>
    <lineage>
        <taxon>Eukaryota</taxon>
        <taxon>Fungi</taxon>
        <taxon>Dikarya</taxon>
        <taxon>Ascomycota</taxon>
        <taxon>Pezizomycotina</taxon>
        <taxon>Dothideomycetes</taxon>
        <taxon>Pleosporomycetidae</taxon>
        <taxon>Pleosporales</taxon>
        <taxon>Massarineae</taxon>
        <taxon>Didymosphaeriaceae</taxon>
        <taxon>Paraphaeosphaeria</taxon>
    </lineage>
</organism>
<accession>A0A9P6KT38</accession>
<comment type="caution">
    <text evidence="4">The sequence shown here is derived from an EMBL/GenBank/DDBJ whole genome shotgun (WGS) entry which is preliminary data.</text>
</comment>
<sequence length="594" mass="65151">MSYHLPRRSKSLRTLKADPESADSLPLLPDRSPSILSPQSQNGGASRYQLWPSKSPAAVQPRTTFASDKLSALSVGRSSSSLSDTVVSHETVPFWQRSGSLARRRKVSVPELGSTMTTVQEMPIDSPTIPGRPPLRKASTEVFGHERSSSAPGTNWKAGPFGDALMSCVTGPSPAQEGQSFFFSSPEQVKRAPEQASRLDQSVTLGKPLSPILSPGVVSKPTLNVDTDVIPEDVESPPEVPPKSPAVEGKGSPSPLNLNTKASRSQLTTPATATSGGMPPLSAIENRRSPNVNGPIPTPLSAISNPFSAGSPGGGFDYRGSPKIERRDPLASHNTHNRNLSESSVMDRGRPVRRASKRSRSRADSEANEEPAPDNWQLPKGMRVADASRRMQKAEKETLYKQASEQADKFEVMNKRDVSSMSRVCSAHRHPSISTTNLLRQELRALDERCDYLRKTYKSLRAGRQKLHSRMISYLKRGNTVIFSRESLLKQEEALAELDVSIDEFILKLEQAENRRLRLRQKLLEHVAAALVLNPAALQDGSETTPPRSPVKMESPLRNDRKEVESIKIYADGHVLNLFSDIEHAIGKMCEQAY</sequence>
<dbReference type="InterPro" id="IPR029191">
    <property type="entry name" value="Uds1"/>
</dbReference>
<feature type="compositionally biased region" description="Basic and acidic residues" evidence="2">
    <location>
        <begin position="320"/>
        <end position="330"/>
    </location>
</feature>
<reference evidence="4" key="1">
    <citation type="journal article" date="2020" name="Mol. Plant Microbe Interact.">
        <title>Genome Sequence of the Biocontrol Agent Coniothyrium minitans strain Conio (IMI 134523).</title>
        <authorList>
            <person name="Patel D."/>
            <person name="Shittu T.A."/>
            <person name="Baroncelli R."/>
            <person name="Muthumeenakshi S."/>
            <person name="Osborne T.H."/>
            <person name="Janganan T.K."/>
            <person name="Sreenivasaprasad S."/>
        </authorList>
    </citation>
    <scope>NUCLEOTIDE SEQUENCE</scope>
    <source>
        <strain evidence="4">Conio</strain>
    </source>
</reference>
<feature type="domain" description="Up-regulated during septation protein 1" evidence="3">
    <location>
        <begin position="438"/>
        <end position="533"/>
    </location>
</feature>
<feature type="region of interest" description="Disordered" evidence="2">
    <location>
        <begin position="538"/>
        <end position="558"/>
    </location>
</feature>
<name>A0A9P6KT38_9PLEO</name>
<dbReference type="OrthoDB" id="5429395at2759"/>